<feature type="transmembrane region" description="Helical" evidence="7">
    <location>
        <begin position="264"/>
        <end position="282"/>
    </location>
</feature>
<evidence type="ECO:0000256" key="7">
    <source>
        <dbReference type="SAM" id="Phobius"/>
    </source>
</evidence>
<dbReference type="GO" id="GO:0016020">
    <property type="term" value="C:membrane"/>
    <property type="evidence" value="ECO:0007669"/>
    <property type="project" value="UniProtKB-SubCell"/>
</dbReference>
<evidence type="ECO:0000256" key="3">
    <source>
        <dbReference type="ARBA" id="ARBA00022692"/>
    </source>
</evidence>
<reference evidence="9 10" key="1">
    <citation type="submission" date="2019-11" db="EMBL/GenBank/DDBJ databases">
        <title>Genome sequences of 17 halophilic strains isolated from different environments.</title>
        <authorList>
            <person name="Furrow R.E."/>
        </authorList>
    </citation>
    <scope>NUCLEOTIDE SEQUENCE [LARGE SCALE GENOMIC DNA]</scope>
    <source>
        <strain evidence="9 10">22507_15_FS</strain>
    </source>
</reference>
<feature type="transmembrane region" description="Helical" evidence="7">
    <location>
        <begin position="146"/>
        <end position="166"/>
    </location>
</feature>
<dbReference type="Proteomes" id="UP000460751">
    <property type="component" value="Unassembled WGS sequence"/>
</dbReference>
<accession>A0A9X4Y7V4</accession>
<evidence type="ECO:0000256" key="1">
    <source>
        <dbReference type="ARBA" id="ARBA00004141"/>
    </source>
</evidence>
<keyword evidence="5 7" id="KW-0472">Membrane</keyword>
<feature type="transmembrane region" description="Helical" evidence="7">
    <location>
        <begin position="237"/>
        <end position="258"/>
    </location>
</feature>
<evidence type="ECO:0000313" key="9">
    <source>
        <dbReference type="EMBL" id="MYL25297.1"/>
    </source>
</evidence>
<feature type="transmembrane region" description="Helical" evidence="7">
    <location>
        <begin position="178"/>
        <end position="197"/>
    </location>
</feature>
<feature type="region of interest" description="Disordered" evidence="6">
    <location>
        <begin position="286"/>
        <end position="310"/>
    </location>
</feature>
<dbReference type="Pfam" id="PF00892">
    <property type="entry name" value="EamA"/>
    <property type="match status" value="2"/>
</dbReference>
<comment type="subcellular location">
    <subcellularLocation>
        <location evidence="1">Membrane</location>
        <topology evidence="1">Multi-pass membrane protein</topology>
    </subcellularLocation>
</comment>
<keyword evidence="3 7" id="KW-0812">Transmembrane</keyword>
<keyword evidence="4 7" id="KW-1133">Transmembrane helix</keyword>
<name>A0A9X4Y7V4_9GAMM</name>
<dbReference type="SUPFAM" id="SSF103481">
    <property type="entry name" value="Multidrug resistance efflux transporter EmrE"/>
    <property type="match status" value="2"/>
</dbReference>
<dbReference type="AlphaFoldDB" id="A0A9X4Y7V4"/>
<organism evidence="9 10">
    <name type="scientific">Vreelandella halophila</name>
    <dbReference type="NCBI Taxonomy" id="86177"/>
    <lineage>
        <taxon>Bacteria</taxon>
        <taxon>Pseudomonadati</taxon>
        <taxon>Pseudomonadota</taxon>
        <taxon>Gammaproteobacteria</taxon>
        <taxon>Oceanospirillales</taxon>
        <taxon>Halomonadaceae</taxon>
        <taxon>Vreelandella</taxon>
    </lineage>
</organism>
<dbReference type="PANTHER" id="PTHR32322:SF2">
    <property type="entry name" value="EAMA DOMAIN-CONTAINING PROTEIN"/>
    <property type="match status" value="1"/>
</dbReference>
<feature type="transmembrane region" description="Helical" evidence="7">
    <location>
        <begin position="120"/>
        <end position="140"/>
    </location>
</feature>
<proteinExistence type="inferred from homology"/>
<feature type="domain" description="EamA" evidence="8">
    <location>
        <begin position="9"/>
        <end position="136"/>
    </location>
</feature>
<feature type="transmembrane region" description="Helical" evidence="7">
    <location>
        <begin position="209"/>
        <end position="228"/>
    </location>
</feature>
<dbReference type="InterPro" id="IPR037185">
    <property type="entry name" value="EmrE-like"/>
</dbReference>
<gene>
    <name evidence="9" type="ORF">GLW01_00665</name>
</gene>
<dbReference type="EMBL" id="WMEX01000001">
    <property type="protein sequence ID" value="MYL25297.1"/>
    <property type="molecule type" value="Genomic_DNA"/>
</dbReference>
<keyword evidence="10" id="KW-1185">Reference proteome</keyword>
<evidence type="ECO:0000256" key="4">
    <source>
        <dbReference type="ARBA" id="ARBA00022989"/>
    </source>
</evidence>
<dbReference type="OrthoDB" id="5430053at2"/>
<evidence type="ECO:0000256" key="5">
    <source>
        <dbReference type="ARBA" id="ARBA00023136"/>
    </source>
</evidence>
<evidence type="ECO:0000313" key="10">
    <source>
        <dbReference type="Proteomes" id="UP000460751"/>
    </source>
</evidence>
<dbReference type="PANTHER" id="PTHR32322">
    <property type="entry name" value="INNER MEMBRANE TRANSPORTER"/>
    <property type="match status" value="1"/>
</dbReference>
<feature type="transmembrane region" description="Helical" evidence="7">
    <location>
        <begin position="37"/>
        <end position="55"/>
    </location>
</feature>
<feature type="domain" description="EamA" evidence="8">
    <location>
        <begin position="147"/>
        <end position="279"/>
    </location>
</feature>
<dbReference type="InterPro" id="IPR000620">
    <property type="entry name" value="EamA_dom"/>
</dbReference>
<comment type="similarity">
    <text evidence="2">Belongs to the EamA transporter family.</text>
</comment>
<sequence>MSPAHRALILLMAALPPAIWGSTYLVTTELLPPDKPLMAAVLRILPVGLVITLMTRYRPDRSQWGKLAVVSLLCMSLLHWPLFVAAYRLPGGLAALLVASQPLLIMVMGWLLFGNRTPRHVAVGVFIGLGGVAMILIAPSRLAWDTVGIAAALVAAFSMALGILLVKRWQLAIPTLAFTGWQLLLGGLFLLPFALAFELPFQQLETGHLGGYFYLAVIGTLLPYFLWYRALRHLEPVLITAFLFFSPISAMLLGYLVLDQALTVAQIAGAIAVFAGILISHYQPGAQRRSGPSERPISQSNNNPIKEPSE</sequence>
<evidence type="ECO:0000256" key="2">
    <source>
        <dbReference type="ARBA" id="ARBA00007362"/>
    </source>
</evidence>
<evidence type="ECO:0000256" key="6">
    <source>
        <dbReference type="SAM" id="MobiDB-lite"/>
    </source>
</evidence>
<feature type="transmembrane region" description="Helical" evidence="7">
    <location>
        <begin position="93"/>
        <end position="113"/>
    </location>
</feature>
<protein>
    <submittedName>
        <fullName evidence="9">EamA family transporter</fullName>
    </submittedName>
</protein>
<dbReference type="InterPro" id="IPR050638">
    <property type="entry name" value="AA-Vitamin_Transporters"/>
</dbReference>
<feature type="transmembrane region" description="Helical" evidence="7">
    <location>
        <begin position="67"/>
        <end position="87"/>
    </location>
</feature>
<comment type="caution">
    <text evidence="9">The sequence shown here is derived from an EMBL/GenBank/DDBJ whole genome shotgun (WGS) entry which is preliminary data.</text>
</comment>
<evidence type="ECO:0000259" key="8">
    <source>
        <dbReference type="Pfam" id="PF00892"/>
    </source>
</evidence>
<dbReference type="RefSeq" id="WP_160897777.1">
    <property type="nucleotide sequence ID" value="NZ_WMEX01000001.1"/>
</dbReference>